<protein>
    <submittedName>
        <fullName evidence="2">Uncharacterized protein</fullName>
    </submittedName>
</protein>
<feature type="compositionally biased region" description="Basic and acidic residues" evidence="1">
    <location>
        <begin position="274"/>
        <end position="283"/>
    </location>
</feature>
<feature type="compositionally biased region" description="Basic and acidic residues" evidence="1">
    <location>
        <begin position="462"/>
        <end position="472"/>
    </location>
</feature>
<evidence type="ECO:0000313" key="3">
    <source>
        <dbReference type="Proteomes" id="UP000758155"/>
    </source>
</evidence>
<dbReference type="EMBL" id="SWKV01000057">
    <property type="protein sequence ID" value="KAF3035578.1"/>
    <property type="molecule type" value="Genomic_DNA"/>
</dbReference>
<feature type="compositionally biased region" description="Basic and acidic residues" evidence="1">
    <location>
        <begin position="529"/>
        <end position="545"/>
    </location>
</feature>
<accession>A0A9P4WLL0</accession>
<feature type="region of interest" description="Disordered" evidence="1">
    <location>
        <begin position="115"/>
        <end position="137"/>
    </location>
</feature>
<proteinExistence type="predicted"/>
<dbReference type="OrthoDB" id="5206661at2759"/>
<comment type="caution">
    <text evidence="2">The sequence shown here is derived from an EMBL/GenBank/DDBJ whole genome shotgun (WGS) entry which is preliminary data.</text>
</comment>
<organism evidence="2 3">
    <name type="scientific">Didymella heteroderae</name>
    <dbReference type="NCBI Taxonomy" id="1769908"/>
    <lineage>
        <taxon>Eukaryota</taxon>
        <taxon>Fungi</taxon>
        <taxon>Dikarya</taxon>
        <taxon>Ascomycota</taxon>
        <taxon>Pezizomycotina</taxon>
        <taxon>Dothideomycetes</taxon>
        <taxon>Pleosporomycetidae</taxon>
        <taxon>Pleosporales</taxon>
        <taxon>Pleosporineae</taxon>
        <taxon>Didymellaceae</taxon>
        <taxon>Didymella</taxon>
    </lineage>
</organism>
<dbReference type="AlphaFoldDB" id="A0A9P4WLL0"/>
<reference evidence="2" key="1">
    <citation type="submission" date="2019-04" db="EMBL/GenBank/DDBJ databases">
        <title>Sequencing of skin fungus with MAO and IRED activity.</title>
        <authorList>
            <person name="Marsaioli A.J."/>
            <person name="Bonatto J.M.C."/>
            <person name="Reis Junior O."/>
        </authorList>
    </citation>
    <scope>NUCLEOTIDE SEQUENCE</scope>
    <source>
        <strain evidence="2">28M1</strain>
    </source>
</reference>
<feature type="compositionally biased region" description="Polar residues" evidence="1">
    <location>
        <begin position="63"/>
        <end position="76"/>
    </location>
</feature>
<evidence type="ECO:0000256" key="1">
    <source>
        <dbReference type="SAM" id="MobiDB-lite"/>
    </source>
</evidence>
<feature type="region of interest" description="Disordered" evidence="1">
    <location>
        <begin position="60"/>
        <end position="85"/>
    </location>
</feature>
<evidence type="ECO:0000313" key="2">
    <source>
        <dbReference type="EMBL" id="KAF3035578.1"/>
    </source>
</evidence>
<gene>
    <name evidence="2" type="ORF">E8E12_006563</name>
</gene>
<name>A0A9P4WLL0_9PLEO</name>
<feature type="compositionally biased region" description="Polar residues" evidence="1">
    <location>
        <begin position="473"/>
        <end position="508"/>
    </location>
</feature>
<feature type="compositionally biased region" description="Polar residues" evidence="1">
    <location>
        <begin position="433"/>
        <end position="445"/>
    </location>
</feature>
<dbReference type="Proteomes" id="UP000758155">
    <property type="component" value="Unassembled WGS sequence"/>
</dbReference>
<sequence length="557" mass="61918">MSSNGLPELLMSKVDDYVDSLAPQIQPRIASELELFQQKTIDSLETQVIDAFRSLFNKDKSVSSDGTRGPWNQNDSAPDAYGGQSLPFADEIAKLTRSFSQISDEASGDLQDIFSLTQGRDGGNQDQSRGLGSDDNNFSGRARGFLSSALNAVQDNLDNNQDSGGQNSEIGGLLGVISSTIKDASANPEEKARLISPEIKQTVGDKLRTQHASIAEQFTRIALDHIKRWLRGNTSTRDLGDGAKAEIVDQVGDLVKGLGGLFGKKSNNEGSARGFDESTRDGGESSGGGFSRVISDKLSIGLAKVHREVRLEFRKVLGEIEKQLFELLPDQFQRPLEKILGGNPFDSQLDRDASGQADRGFGDDIKTKLLSKVRALVQKVQETLRESILGVVNGGHRKFERESWVFVQNMVEQKIQRYLPDVKINVPDDIGNENVSVGSPTSNTQMGGGYQATAPQGGFRPDPPRDNYDDQGHVQQACNESPRYENSQQYHAESNRQYQGYQSPQHISQGYQHQQYPPPPQQYPQQDCPRQDYLQRDYPEREYRGNEYPSQEYERRY</sequence>
<keyword evidence="3" id="KW-1185">Reference proteome</keyword>
<feature type="region of interest" description="Disordered" evidence="1">
    <location>
        <begin position="433"/>
        <end position="557"/>
    </location>
</feature>
<feature type="region of interest" description="Disordered" evidence="1">
    <location>
        <begin position="269"/>
        <end position="288"/>
    </location>
</feature>